<protein>
    <submittedName>
        <fullName evidence="3">Eukaryotic translation initiation factor 4E like2</fullName>
    </submittedName>
</protein>
<feature type="compositionally biased region" description="Polar residues" evidence="2">
    <location>
        <begin position="9"/>
        <end position="20"/>
    </location>
</feature>
<dbReference type="STRING" id="2880.D7FIH1"/>
<keyword evidence="1 3" id="KW-0396">Initiation factor</keyword>
<dbReference type="GO" id="GO:0000340">
    <property type="term" value="F:RNA 7-methylguanosine cap binding"/>
    <property type="evidence" value="ECO:0007669"/>
    <property type="project" value="TreeGrafter"/>
</dbReference>
<dbReference type="EMBL" id="FN647878">
    <property type="protein sequence ID" value="CBJ28794.1"/>
    <property type="molecule type" value="Genomic_DNA"/>
</dbReference>
<proteinExistence type="inferred from homology"/>
<dbReference type="PANTHER" id="PTHR11960">
    <property type="entry name" value="EUKARYOTIC TRANSLATION INITIATION FACTOR 4E RELATED"/>
    <property type="match status" value="1"/>
</dbReference>
<evidence type="ECO:0000256" key="1">
    <source>
        <dbReference type="RuleBase" id="RU004374"/>
    </source>
</evidence>
<dbReference type="SUPFAM" id="SSF55418">
    <property type="entry name" value="eIF4e-like"/>
    <property type="match status" value="1"/>
</dbReference>
<dbReference type="Pfam" id="PF01652">
    <property type="entry name" value="IF4E"/>
    <property type="match status" value="1"/>
</dbReference>
<comment type="similarity">
    <text evidence="1">Belongs to the eukaryotic initiation factor 4E family.</text>
</comment>
<dbReference type="OMA" id="GNAWETE"/>
<dbReference type="InterPro" id="IPR023398">
    <property type="entry name" value="TIF_eIF4e-like"/>
</dbReference>
<evidence type="ECO:0000313" key="3">
    <source>
        <dbReference type="EMBL" id="CBJ28794.1"/>
    </source>
</evidence>
<dbReference type="InterPro" id="IPR001040">
    <property type="entry name" value="TIF_eIF_4E"/>
</dbReference>
<dbReference type="GO" id="GO:0016281">
    <property type="term" value="C:eukaryotic translation initiation factor 4F complex"/>
    <property type="evidence" value="ECO:0007669"/>
    <property type="project" value="TreeGrafter"/>
</dbReference>
<feature type="region of interest" description="Disordered" evidence="2">
    <location>
        <begin position="1"/>
        <end position="25"/>
    </location>
</feature>
<dbReference type="GO" id="GO:0003743">
    <property type="term" value="F:translation initiation factor activity"/>
    <property type="evidence" value="ECO:0007669"/>
    <property type="project" value="UniProtKB-KW"/>
</dbReference>
<accession>D7FIH1</accession>
<name>D7FIH1_ECTSI</name>
<dbReference type="eggNOG" id="KOG1669">
    <property type="taxonomic scope" value="Eukaryota"/>
</dbReference>
<evidence type="ECO:0000313" key="4">
    <source>
        <dbReference type="Proteomes" id="UP000002630"/>
    </source>
</evidence>
<reference evidence="3 4" key="1">
    <citation type="journal article" date="2010" name="Nature">
        <title>The Ectocarpus genome and the independent evolution of multicellularity in brown algae.</title>
        <authorList>
            <person name="Cock J.M."/>
            <person name="Sterck L."/>
            <person name="Rouze P."/>
            <person name="Scornet D."/>
            <person name="Allen A.E."/>
            <person name="Amoutzias G."/>
            <person name="Anthouard V."/>
            <person name="Artiguenave F."/>
            <person name="Aury J.M."/>
            <person name="Badger J.H."/>
            <person name="Beszteri B."/>
            <person name="Billiau K."/>
            <person name="Bonnet E."/>
            <person name="Bothwell J.H."/>
            <person name="Bowler C."/>
            <person name="Boyen C."/>
            <person name="Brownlee C."/>
            <person name="Carrano C.J."/>
            <person name="Charrier B."/>
            <person name="Cho G.Y."/>
            <person name="Coelho S.M."/>
            <person name="Collen J."/>
            <person name="Corre E."/>
            <person name="Da Silva C."/>
            <person name="Delage L."/>
            <person name="Delaroque N."/>
            <person name="Dittami S.M."/>
            <person name="Doulbeau S."/>
            <person name="Elias M."/>
            <person name="Farnham G."/>
            <person name="Gachon C.M."/>
            <person name="Gschloessl B."/>
            <person name="Heesch S."/>
            <person name="Jabbari K."/>
            <person name="Jubin C."/>
            <person name="Kawai H."/>
            <person name="Kimura K."/>
            <person name="Kloareg B."/>
            <person name="Kupper F.C."/>
            <person name="Lang D."/>
            <person name="Le Bail A."/>
            <person name="Leblanc C."/>
            <person name="Lerouge P."/>
            <person name="Lohr M."/>
            <person name="Lopez P.J."/>
            <person name="Martens C."/>
            <person name="Maumus F."/>
            <person name="Michel G."/>
            <person name="Miranda-Saavedra D."/>
            <person name="Morales J."/>
            <person name="Moreau H."/>
            <person name="Motomura T."/>
            <person name="Nagasato C."/>
            <person name="Napoli C.A."/>
            <person name="Nelson D.R."/>
            <person name="Nyvall-Collen P."/>
            <person name="Peters A.F."/>
            <person name="Pommier C."/>
            <person name="Potin P."/>
            <person name="Poulain J."/>
            <person name="Quesneville H."/>
            <person name="Read B."/>
            <person name="Rensing S.A."/>
            <person name="Ritter A."/>
            <person name="Rousvoal S."/>
            <person name="Samanta M."/>
            <person name="Samson G."/>
            <person name="Schroeder D.C."/>
            <person name="Segurens B."/>
            <person name="Strittmatter M."/>
            <person name="Tonon T."/>
            <person name="Tregear J.W."/>
            <person name="Valentin K."/>
            <person name="von Dassow P."/>
            <person name="Yamagishi T."/>
            <person name="Van de Peer Y."/>
            <person name="Wincker P."/>
        </authorList>
    </citation>
    <scope>NUCLEOTIDE SEQUENCE [LARGE SCALE GENOMIC DNA]</scope>
    <source>
        <strain evidence="4">Ec32 / CCAP1310/4</strain>
    </source>
</reference>
<dbReference type="EMBL" id="FN649747">
    <property type="protein sequence ID" value="CBJ28794.1"/>
    <property type="molecule type" value="Genomic_DNA"/>
</dbReference>
<keyword evidence="1" id="KW-0694">RNA-binding</keyword>
<dbReference type="Gene3D" id="3.30.760.10">
    <property type="entry name" value="RNA Cap, Translation Initiation Factor Eif4e"/>
    <property type="match status" value="1"/>
</dbReference>
<dbReference type="AlphaFoldDB" id="D7FIH1"/>
<dbReference type="InParanoid" id="D7FIH1"/>
<dbReference type="PANTHER" id="PTHR11960:SF18">
    <property type="entry name" value="EUKARYOTIC TRANSLATION INITIATION FACTOR 4E HOMOLOGOUS PROTEIN, ISOFORM B"/>
    <property type="match status" value="1"/>
</dbReference>
<dbReference type="Proteomes" id="UP000002630">
    <property type="component" value="Linkage Group LG22"/>
</dbReference>
<dbReference type="OrthoDB" id="590761at2759"/>
<evidence type="ECO:0000256" key="2">
    <source>
        <dbReference type="SAM" id="MobiDB-lite"/>
    </source>
</evidence>
<organism evidence="3 4">
    <name type="scientific">Ectocarpus siliculosus</name>
    <name type="common">Brown alga</name>
    <name type="synonym">Conferva siliculosa</name>
    <dbReference type="NCBI Taxonomy" id="2880"/>
    <lineage>
        <taxon>Eukaryota</taxon>
        <taxon>Sar</taxon>
        <taxon>Stramenopiles</taxon>
        <taxon>Ochrophyta</taxon>
        <taxon>PX clade</taxon>
        <taxon>Phaeophyceae</taxon>
        <taxon>Ectocarpales</taxon>
        <taxon>Ectocarpaceae</taxon>
        <taxon>Ectocarpus</taxon>
    </lineage>
</organism>
<gene>
    <name evidence="3" type="primary">EIF4E-like2</name>
    <name evidence="3" type="ORF">Esi_0120_0052</name>
</gene>
<keyword evidence="4" id="KW-1185">Reference proteome</keyword>
<sequence>MAERKAGQSGDNASTEQQQPGLLPNGEHALQTGWSFWYDKKMPKKTQDQTQYQASLHKAGSFNTLEGFWKNYVHLKRPSNISINVNVYLFRDERGHVPMWERYPNGGCWILRIRKKSGQTNTSVLGKMWQDLVLAVVGEMFEEPNVVGIGMAIRSREDLLSVWNEDNSNEKVRFNIGERLKQVLDLEPSTLIEYKHHQTAMQDMSTFRNAKAYCFAVTKGQSQTQQG</sequence>
<keyword evidence="1" id="KW-0648">Protein biosynthesis</keyword>